<dbReference type="Gene3D" id="3.30.559.30">
    <property type="entry name" value="Nonribosomal peptide synthetase, condensation domain"/>
    <property type="match status" value="1"/>
</dbReference>
<reference evidence="3 4" key="1">
    <citation type="submission" date="2018-08" db="EMBL/GenBank/DDBJ databases">
        <title>Diversity &amp; Physiological Properties of Lignin-Decomposing Actinobacteria from Soil.</title>
        <authorList>
            <person name="Roh S.G."/>
            <person name="Kim S.B."/>
        </authorList>
    </citation>
    <scope>NUCLEOTIDE SEQUENCE [LARGE SCALE GENOMIC DNA]</scope>
    <source>
        <strain evidence="3 4">MMS17-GH009</strain>
    </source>
</reference>
<gene>
    <name evidence="3" type="ORF">DR950_03165</name>
</gene>
<dbReference type="InterPro" id="IPR041464">
    <property type="entry name" value="TubC_N"/>
</dbReference>
<dbReference type="Gene3D" id="1.10.10.1830">
    <property type="entry name" value="Non-ribosomal peptide synthase, adenylation domain"/>
    <property type="match status" value="1"/>
</dbReference>
<dbReference type="GO" id="GO:0008610">
    <property type="term" value="P:lipid biosynthetic process"/>
    <property type="evidence" value="ECO:0007669"/>
    <property type="project" value="UniProtKB-ARBA"/>
</dbReference>
<dbReference type="GO" id="GO:0031177">
    <property type="term" value="F:phosphopantetheine binding"/>
    <property type="evidence" value="ECO:0007669"/>
    <property type="project" value="TreeGrafter"/>
</dbReference>
<dbReference type="SUPFAM" id="SSF52777">
    <property type="entry name" value="CoA-dependent acyltransferases"/>
    <property type="match status" value="2"/>
</dbReference>
<dbReference type="InterPro" id="IPR044894">
    <property type="entry name" value="TubC_N_sf"/>
</dbReference>
<name>A0A372ZN73_9ACTN</name>
<feature type="domain" description="TubC N-terminal docking" evidence="2">
    <location>
        <begin position="13"/>
        <end position="60"/>
    </location>
</feature>
<dbReference type="InterPro" id="IPR023213">
    <property type="entry name" value="CAT-like_dom_sf"/>
</dbReference>
<dbReference type="GO" id="GO:0009366">
    <property type="term" value="C:enterobactin synthetase complex"/>
    <property type="evidence" value="ECO:0007669"/>
    <property type="project" value="TreeGrafter"/>
</dbReference>
<evidence type="ECO:0000313" key="4">
    <source>
        <dbReference type="Proteomes" id="UP000263377"/>
    </source>
</evidence>
<accession>A0A372ZN73</accession>
<dbReference type="PANTHER" id="PTHR45527:SF1">
    <property type="entry name" value="FATTY ACID SYNTHASE"/>
    <property type="match status" value="1"/>
</dbReference>
<dbReference type="EMBL" id="QVIG01000001">
    <property type="protein sequence ID" value="RGD56922.1"/>
    <property type="molecule type" value="Genomic_DNA"/>
</dbReference>
<keyword evidence="4" id="KW-1185">Reference proteome</keyword>
<dbReference type="Pfam" id="PF00668">
    <property type="entry name" value="Condensation"/>
    <property type="match status" value="1"/>
</dbReference>
<evidence type="ECO:0000259" key="1">
    <source>
        <dbReference type="Pfam" id="PF00668"/>
    </source>
</evidence>
<evidence type="ECO:0000259" key="2">
    <source>
        <dbReference type="Pfam" id="PF18563"/>
    </source>
</evidence>
<dbReference type="GO" id="GO:0005829">
    <property type="term" value="C:cytosol"/>
    <property type="evidence" value="ECO:0007669"/>
    <property type="project" value="TreeGrafter"/>
</dbReference>
<dbReference type="Proteomes" id="UP000263377">
    <property type="component" value="Unassembled WGS sequence"/>
</dbReference>
<sequence length="492" mass="52366">MSAAEETDEGWARLLKLLDEREIVLRTTGEKLGYLAPAGAMDEEVTGLVRAHRDRLLTTLTGDGAALSAAPAGVTQWRLRKAHRAAAEPAVWNITHRITLRGPLEPERLAAALTAVTERHESLRTRFLETELGGLQQVLPNTPLDVPVDDLRGLAPAERDAALAAALEAEVARPFDLTAPPLLRARLLRPAAEEWVLLLTIHHIAVDGWSLATVLADLSALYRTGGPLPGEAGRMTDHACWERTVVNRASMAAAADHWAEVLGGASLAADLPTDRPRPEQRSGLGETAEFRVPAAVAEAVGRYAAARSTTASAVVVAAFARLLGSLSGASETLILLSNANRRRPADERVVGLLTSSMPILVPTRSESGFGALVDHAAEAIASALDHSLMPFGLLVEPLRERGVPMPVGYPQVVLAVQSTPPIGLDLPGLTAEIEDIPGHSARADCAFSLTPDADGYLGQVEYDADLFDPGTVRGWLDILVEDLARQLEVPLG</sequence>
<protein>
    <submittedName>
        <fullName evidence="3">Uncharacterized protein</fullName>
    </submittedName>
</protein>
<feature type="domain" description="Condensation" evidence="1">
    <location>
        <begin position="75"/>
        <end position="486"/>
    </location>
</feature>
<dbReference type="GO" id="GO:0047527">
    <property type="term" value="F:2,3-dihydroxybenzoate-serine ligase activity"/>
    <property type="evidence" value="ECO:0007669"/>
    <property type="project" value="TreeGrafter"/>
</dbReference>
<proteinExistence type="predicted"/>
<dbReference type="Pfam" id="PF18563">
    <property type="entry name" value="TubC_N"/>
    <property type="match status" value="1"/>
</dbReference>
<evidence type="ECO:0000313" key="3">
    <source>
        <dbReference type="EMBL" id="RGD56922.1"/>
    </source>
</evidence>
<dbReference type="InterPro" id="IPR001242">
    <property type="entry name" value="Condensation_dom"/>
</dbReference>
<organism evidence="3 4">
    <name type="scientific">Kitasatospora xanthocidica</name>
    <dbReference type="NCBI Taxonomy" id="83382"/>
    <lineage>
        <taxon>Bacteria</taxon>
        <taxon>Bacillati</taxon>
        <taxon>Actinomycetota</taxon>
        <taxon>Actinomycetes</taxon>
        <taxon>Kitasatosporales</taxon>
        <taxon>Streptomycetaceae</taxon>
        <taxon>Kitasatospora</taxon>
    </lineage>
</organism>
<dbReference type="Gene3D" id="3.30.559.10">
    <property type="entry name" value="Chloramphenicol acetyltransferase-like domain"/>
    <property type="match status" value="1"/>
</dbReference>
<dbReference type="GO" id="GO:0043041">
    <property type="term" value="P:amino acid activation for nonribosomal peptide biosynthetic process"/>
    <property type="evidence" value="ECO:0007669"/>
    <property type="project" value="TreeGrafter"/>
</dbReference>
<dbReference type="PANTHER" id="PTHR45527">
    <property type="entry name" value="NONRIBOSOMAL PEPTIDE SYNTHETASE"/>
    <property type="match status" value="1"/>
</dbReference>
<comment type="caution">
    <text evidence="3">The sequence shown here is derived from an EMBL/GenBank/DDBJ whole genome shotgun (WGS) entry which is preliminary data.</text>
</comment>
<dbReference type="AlphaFoldDB" id="A0A372ZN73"/>
<dbReference type="GO" id="GO:0009239">
    <property type="term" value="P:enterobactin biosynthetic process"/>
    <property type="evidence" value="ECO:0007669"/>
    <property type="project" value="TreeGrafter"/>
</dbReference>